<reference evidence="2" key="1">
    <citation type="journal article" date="2022" name="New Phytol.">
        <title>Evolutionary transition to the ectomycorrhizal habit in the genomes of a hyperdiverse lineage of mushroom-forming fungi.</title>
        <authorList>
            <person name="Looney B."/>
            <person name="Miyauchi S."/>
            <person name="Morin E."/>
            <person name="Drula E."/>
            <person name="Courty P.E."/>
            <person name="Kohler A."/>
            <person name="Kuo A."/>
            <person name="LaButti K."/>
            <person name="Pangilinan J."/>
            <person name="Lipzen A."/>
            <person name="Riley R."/>
            <person name="Andreopoulos W."/>
            <person name="He G."/>
            <person name="Johnson J."/>
            <person name="Nolan M."/>
            <person name="Tritt A."/>
            <person name="Barry K.W."/>
            <person name="Grigoriev I.V."/>
            <person name="Nagy L.G."/>
            <person name="Hibbett D."/>
            <person name="Henrissat B."/>
            <person name="Matheny P.B."/>
            <person name="Labbe J."/>
            <person name="Martin F.M."/>
        </authorList>
    </citation>
    <scope>NUCLEOTIDE SEQUENCE</scope>
    <source>
        <strain evidence="2">BPL690</strain>
    </source>
</reference>
<proteinExistence type="predicted"/>
<evidence type="ECO:0000313" key="3">
    <source>
        <dbReference type="Proteomes" id="UP001203297"/>
    </source>
</evidence>
<comment type="caution">
    <text evidence="2">The sequence shown here is derived from an EMBL/GenBank/DDBJ whole genome shotgun (WGS) entry which is preliminary data.</text>
</comment>
<name>A0AAD4MDL8_9AGAM</name>
<evidence type="ECO:0000313" key="2">
    <source>
        <dbReference type="EMBL" id="KAI0308223.1"/>
    </source>
</evidence>
<evidence type="ECO:0000256" key="1">
    <source>
        <dbReference type="SAM" id="MobiDB-lite"/>
    </source>
</evidence>
<feature type="compositionally biased region" description="Polar residues" evidence="1">
    <location>
        <begin position="118"/>
        <end position="133"/>
    </location>
</feature>
<feature type="compositionally biased region" description="Low complexity" evidence="1">
    <location>
        <begin position="146"/>
        <end position="160"/>
    </location>
</feature>
<sequence>MLYAGNQYNGAAGYAAQHTYGYPGQYYSQQPQPIQHQYSGQQQQYASTPYAGTVPFPQPSPYTSPPALQPVQSQPPTHRPPRTQTPHPHRRHTSSGATNNGHAKPLRSAIKKAERSHSTSANGVNPVSASLSRTRTHSGAAENRPRLNSISRTRTNSSSRVDPDHVFLSINPPNGLELSNLAFQNTVEELREHIFPMWPSGVAHQVRHGHDWRVRFAGSPWDSKGHESIMAQRMICRIFWVLAAQGYVYLTSINTGRALKSPRLVSLLCDVLNNAGDRVTFVDPPAAVANSLGLSLRAAFPHRIANEQTSEDGIFTIILKSGINGMGADKNLFLAHILKYINDMAFKLDASVPLARRGLFGLNGRKELWVFKGSESWWSPNRK</sequence>
<dbReference type="PANTHER" id="PTHR38696:SF1">
    <property type="entry name" value="MEDIATOR OF RNA POLYMERASE II TRANSCRIPTION SUBUNIT 13"/>
    <property type="match status" value="1"/>
</dbReference>
<dbReference type="EMBL" id="WTXG01000001">
    <property type="protein sequence ID" value="KAI0308223.1"/>
    <property type="molecule type" value="Genomic_DNA"/>
</dbReference>
<accession>A0AAD4MDL8</accession>
<organism evidence="2 3">
    <name type="scientific">Multifurca ochricompacta</name>
    <dbReference type="NCBI Taxonomy" id="376703"/>
    <lineage>
        <taxon>Eukaryota</taxon>
        <taxon>Fungi</taxon>
        <taxon>Dikarya</taxon>
        <taxon>Basidiomycota</taxon>
        <taxon>Agaricomycotina</taxon>
        <taxon>Agaricomycetes</taxon>
        <taxon>Russulales</taxon>
        <taxon>Russulaceae</taxon>
        <taxon>Multifurca</taxon>
    </lineage>
</organism>
<feature type="compositionally biased region" description="Pro residues" evidence="1">
    <location>
        <begin position="56"/>
        <end position="68"/>
    </location>
</feature>
<feature type="compositionally biased region" description="Low complexity" evidence="1">
    <location>
        <begin position="33"/>
        <end position="47"/>
    </location>
</feature>
<dbReference type="Proteomes" id="UP001203297">
    <property type="component" value="Unassembled WGS sequence"/>
</dbReference>
<gene>
    <name evidence="2" type="ORF">B0F90DRAFT_1681131</name>
</gene>
<dbReference type="AlphaFoldDB" id="A0AAD4MDL8"/>
<feature type="region of interest" description="Disordered" evidence="1">
    <location>
        <begin position="33"/>
        <end position="165"/>
    </location>
</feature>
<keyword evidence="3" id="KW-1185">Reference proteome</keyword>
<protein>
    <submittedName>
        <fullName evidence="2">Uncharacterized protein</fullName>
    </submittedName>
</protein>
<dbReference type="PANTHER" id="PTHR38696">
    <property type="entry name" value="MEDIATOR OF RNA POLYMERASE II TRANSCRIPTION SUBUNIT 13"/>
    <property type="match status" value="1"/>
</dbReference>